<evidence type="ECO:0000313" key="7">
    <source>
        <dbReference type="Proteomes" id="UP000694556"/>
    </source>
</evidence>
<dbReference type="SUPFAM" id="SSF54826">
    <property type="entry name" value="Enolase N-terminal domain-like"/>
    <property type="match status" value="1"/>
</dbReference>
<dbReference type="GO" id="GO:0004634">
    <property type="term" value="F:phosphopyruvate hydratase activity"/>
    <property type="evidence" value="ECO:0007669"/>
    <property type="project" value="UniProtKB-EC"/>
</dbReference>
<proteinExistence type="predicted"/>
<dbReference type="InterPro" id="IPR000941">
    <property type="entry name" value="Enolase"/>
</dbReference>
<comment type="catalytic activity">
    <reaction evidence="4">
        <text>(2R)-2-phosphoglycerate = phosphoenolpyruvate + H2O</text>
        <dbReference type="Rhea" id="RHEA:10164"/>
        <dbReference type="ChEBI" id="CHEBI:15377"/>
        <dbReference type="ChEBI" id="CHEBI:58289"/>
        <dbReference type="ChEBI" id="CHEBI:58702"/>
        <dbReference type="EC" id="4.2.1.11"/>
    </reaction>
</comment>
<dbReference type="AlphaFoldDB" id="A0A8C3CPD9"/>
<organism evidence="6 7">
    <name type="scientific">Cairina moschata</name>
    <name type="common">Muscovy duck</name>
    <dbReference type="NCBI Taxonomy" id="8855"/>
    <lineage>
        <taxon>Eukaryota</taxon>
        <taxon>Metazoa</taxon>
        <taxon>Chordata</taxon>
        <taxon>Craniata</taxon>
        <taxon>Vertebrata</taxon>
        <taxon>Euteleostomi</taxon>
        <taxon>Archelosauria</taxon>
        <taxon>Archosauria</taxon>
        <taxon>Dinosauria</taxon>
        <taxon>Saurischia</taxon>
        <taxon>Theropoda</taxon>
        <taxon>Coelurosauria</taxon>
        <taxon>Aves</taxon>
        <taxon>Neognathae</taxon>
        <taxon>Galloanserae</taxon>
        <taxon>Anseriformes</taxon>
        <taxon>Anatidae</taxon>
        <taxon>Anatinae</taxon>
        <taxon>Cairina</taxon>
    </lineage>
</organism>
<evidence type="ECO:0000256" key="4">
    <source>
        <dbReference type="ARBA" id="ARBA00048333"/>
    </source>
</evidence>
<evidence type="ECO:0000256" key="1">
    <source>
        <dbReference type="ARBA" id="ARBA00001946"/>
    </source>
</evidence>
<dbReference type="Proteomes" id="UP000694556">
    <property type="component" value="Chromosome 22"/>
</dbReference>
<evidence type="ECO:0000313" key="6">
    <source>
        <dbReference type="Ensembl" id="ENSCMMP00000023722.1"/>
    </source>
</evidence>
<reference evidence="6" key="3">
    <citation type="submission" date="2025-09" db="UniProtKB">
        <authorList>
            <consortium name="Ensembl"/>
        </authorList>
    </citation>
    <scope>IDENTIFICATION</scope>
</reference>
<accession>A0A8C3CPD9</accession>
<keyword evidence="2" id="KW-0479">Metal-binding</keyword>
<dbReference type="GO" id="GO:0000015">
    <property type="term" value="C:phosphopyruvate hydratase complex"/>
    <property type="evidence" value="ECO:0007669"/>
    <property type="project" value="InterPro"/>
</dbReference>
<dbReference type="GO" id="GO:0006096">
    <property type="term" value="P:glycolytic process"/>
    <property type="evidence" value="ECO:0007669"/>
    <property type="project" value="InterPro"/>
</dbReference>
<comment type="cofactor">
    <cofactor evidence="1">
        <name>Mg(2+)</name>
        <dbReference type="ChEBI" id="CHEBI:18420"/>
    </cofactor>
</comment>
<evidence type="ECO:0000256" key="3">
    <source>
        <dbReference type="ARBA" id="ARBA00022842"/>
    </source>
</evidence>
<dbReference type="GO" id="GO:0000287">
    <property type="term" value="F:magnesium ion binding"/>
    <property type="evidence" value="ECO:0007669"/>
    <property type="project" value="InterPro"/>
</dbReference>
<dbReference type="Pfam" id="PF03952">
    <property type="entry name" value="Enolase_N"/>
    <property type="match status" value="1"/>
</dbReference>
<dbReference type="SMART" id="SM01193">
    <property type="entry name" value="Enolase_N"/>
    <property type="match status" value="1"/>
</dbReference>
<dbReference type="InterPro" id="IPR029017">
    <property type="entry name" value="Enolase-like_N"/>
</dbReference>
<keyword evidence="3" id="KW-0460">Magnesium</keyword>
<dbReference type="PANTHER" id="PTHR11902">
    <property type="entry name" value="ENOLASE"/>
    <property type="match status" value="1"/>
</dbReference>
<evidence type="ECO:0000256" key="2">
    <source>
        <dbReference type="ARBA" id="ARBA00022723"/>
    </source>
</evidence>
<name>A0A8C3CPD9_CAIMO</name>
<dbReference type="PANTHER" id="PTHR11902:SF12">
    <property type="entry name" value="ALPHA-ENOLASE"/>
    <property type="match status" value="1"/>
</dbReference>
<keyword evidence="7" id="KW-1185">Reference proteome</keyword>
<dbReference type="InterPro" id="IPR020811">
    <property type="entry name" value="Enolase_N"/>
</dbReference>
<feature type="domain" description="Enolase N-terminal" evidence="5">
    <location>
        <begin position="44"/>
        <end position="134"/>
    </location>
</feature>
<dbReference type="Gene3D" id="3.30.390.10">
    <property type="entry name" value="Enolase-like, N-terminal domain"/>
    <property type="match status" value="1"/>
</dbReference>
<reference evidence="6" key="2">
    <citation type="submission" date="2025-08" db="UniProtKB">
        <authorList>
            <consortium name="Ensembl"/>
        </authorList>
    </citation>
    <scope>IDENTIFICATION</scope>
</reference>
<evidence type="ECO:0000259" key="5">
    <source>
        <dbReference type="SMART" id="SM01193"/>
    </source>
</evidence>
<sequence>MAAHAFNAGRGLCCAAGMRVGSSLQAAGFLRASHRNFSVFKMSILKIHAREIFDSRGNPTVEVDLYTNKGLFRAAVPSGASTGIYEALELRDNDKTRYMGKGVSRAVKYVNEFLATALCTQVSQKLLSTSIKQLHPH</sequence>
<reference evidence="6" key="1">
    <citation type="submission" date="2018-09" db="EMBL/GenBank/DDBJ databases">
        <title>Common duck and Muscovy duck high density SNP chip.</title>
        <authorList>
            <person name="Vignal A."/>
            <person name="Thebault N."/>
            <person name="Warren W.C."/>
        </authorList>
    </citation>
    <scope>NUCLEOTIDE SEQUENCE [LARGE SCALE GENOMIC DNA]</scope>
</reference>
<protein>
    <submittedName>
        <fullName evidence="6">Enolase 1</fullName>
    </submittedName>
</protein>
<dbReference type="Ensembl" id="ENSCMMT00000025964.1">
    <property type="protein sequence ID" value="ENSCMMP00000023722.1"/>
    <property type="gene ID" value="ENSCMMG00000014771.1"/>
</dbReference>